<proteinExistence type="predicted"/>
<feature type="domain" description="YdhG-like" evidence="1">
    <location>
        <begin position="23"/>
        <end position="115"/>
    </location>
</feature>
<keyword evidence="3" id="KW-1185">Reference proteome</keyword>
<evidence type="ECO:0000313" key="2">
    <source>
        <dbReference type="EMBL" id="MFC4872567.1"/>
    </source>
</evidence>
<evidence type="ECO:0000313" key="3">
    <source>
        <dbReference type="Proteomes" id="UP001595818"/>
    </source>
</evidence>
<dbReference type="EMBL" id="JBHSJJ010000006">
    <property type="protein sequence ID" value="MFC4872567.1"/>
    <property type="molecule type" value="Genomic_DNA"/>
</dbReference>
<evidence type="ECO:0000259" key="1">
    <source>
        <dbReference type="Pfam" id="PF08818"/>
    </source>
</evidence>
<protein>
    <submittedName>
        <fullName evidence="2">Iron chaperone</fullName>
    </submittedName>
</protein>
<dbReference type="Proteomes" id="UP001595818">
    <property type="component" value="Unassembled WGS sequence"/>
</dbReference>
<accession>A0ABV9T261</accession>
<dbReference type="RefSeq" id="WP_377065068.1">
    <property type="nucleotide sequence ID" value="NZ_JBHSJJ010000006.1"/>
</dbReference>
<comment type="caution">
    <text evidence="2">The sequence shown here is derived from an EMBL/GenBank/DDBJ whole genome shotgun (WGS) entry which is preliminary data.</text>
</comment>
<dbReference type="Gene3D" id="3.90.1150.200">
    <property type="match status" value="1"/>
</dbReference>
<gene>
    <name evidence="2" type="ORF">ACFPFU_12800</name>
</gene>
<dbReference type="InterPro" id="IPR014922">
    <property type="entry name" value="YdhG-like"/>
</dbReference>
<name>A0ABV9T261_9BACT</name>
<organism evidence="2 3">
    <name type="scientific">Negadavirga shengliensis</name>
    <dbReference type="NCBI Taxonomy" id="1389218"/>
    <lineage>
        <taxon>Bacteria</taxon>
        <taxon>Pseudomonadati</taxon>
        <taxon>Bacteroidota</taxon>
        <taxon>Cytophagia</taxon>
        <taxon>Cytophagales</taxon>
        <taxon>Cyclobacteriaceae</taxon>
        <taxon>Negadavirga</taxon>
    </lineage>
</organism>
<dbReference type="SUPFAM" id="SSF159888">
    <property type="entry name" value="YdhG-like"/>
    <property type="match status" value="1"/>
</dbReference>
<reference evidence="3" key="1">
    <citation type="journal article" date="2019" name="Int. J. Syst. Evol. Microbiol.">
        <title>The Global Catalogue of Microorganisms (GCM) 10K type strain sequencing project: providing services to taxonomists for standard genome sequencing and annotation.</title>
        <authorList>
            <consortium name="The Broad Institute Genomics Platform"/>
            <consortium name="The Broad Institute Genome Sequencing Center for Infectious Disease"/>
            <person name="Wu L."/>
            <person name="Ma J."/>
        </authorList>
    </citation>
    <scope>NUCLEOTIDE SEQUENCE [LARGE SCALE GENOMIC DNA]</scope>
    <source>
        <strain evidence="3">CGMCC 4.7466</strain>
    </source>
</reference>
<dbReference type="Pfam" id="PF08818">
    <property type="entry name" value="DUF1801"/>
    <property type="match status" value="1"/>
</dbReference>
<sequence>MSATDKKAESISEYIAGFPQETQRVLEEIRATIKNVVPEAEESISYGMPTFNLHGHYLVYFAAYKKHIGFYPVPVENDFFKQELSSYKTGKGSVQFPLAKPMPLDLIVKIVQFRVKVNLEKRKKQK</sequence>